<dbReference type="OrthoDB" id="5678113at2"/>
<dbReference type="KEGG" id="mhay:VK67_05330"/>
<comment type="caution">
    <text evidence="2">The sequence shown here is derived from an EMBL/GenBank/DDBJ whole genome shotgun (WGS) entry which is preliminary data.</text>
</comment>
<dbReference type="InterPro" id="IPR011231">
    <property type="entry name" value="Phage_VT1-Sakai_H0018"/>
</dbReference>
<sequence length="107" mass="11143">MAKNYIQDGNTVRLTATKAITSGDVIVAEDLIAIAVSDAAKNDAVVGLTTGVFSVKAKQADDIKQGAVLYWSETEGATLTAGSNKRLGIAWKDSGTSSNQVDVKINV</sequence>
<proteinExistence type="predicted"/>
<dbReference type="EMBL" id="VAJI01000030">
    <property type="protein sequence ID" value="TRB35376.1"/>
    <property type="molecule type" value="Genomic_DNA"/>
</dbReference>
<dbReference type="KEGG" id="mhaq:WC39_05945"/>
<dbReference type="RefSeq" id="WP_006249189.1">
    <property type="nucleotide sequence ID" value="NZ_CP011098.1"/>
</dbReference>
<protein>
    <submittedName>
        <fullName evidence="2">DUF2190 family protein</fullName>
    </submittedName>
</protein>
<reference evidence="3 4" key="1">
    <citation type="journal article" date="2019" name="Vet. Microbiol.">
        <title>Genetic characterization of susceptible and multi-drug resistant Mannheimia haemolytica isolated from high-risk stocker calves prior to and after antimicrobial metaphylaxis.</title>
        <authorList>
            <person name="Snyder E.R."/>
            <person name="Alvarez-Narvaez S."/>
            <person name="Credille B.C."/>
        </authorList>
    </citation>
    <scope>NUCLEOTIDE SEQUENCE [LARGE SCALE GENOMIC DNA]</scope>
    <source>
        <strain evidence="2 3">UGA-R5-128-1</strain>
        <strain evidence="1 4">UGA-R7-163-1</strain>
    </source>
</reference>
<dbReference type="Proteomes" id="UP000315164">
    <property type="component" value="Unassembled WGS sequence"/>
</dbReference>
<dbReference type="PIRSF" id="PIRSF030771">
    <property type="entry name" value="UCP030771"/>
    <property type="match status" value="1"/>
</dbReference>
<accession>A0A547EB95</accession>
<evidence type="ECO:0000313" key="3">
    <source>
        <dbReference type="Proteomes" id="UP000315164"/>
    </source>
</evidence>
<dbReference type="AlphaFoldDB" id="A0A547EB95"/>
<dbReference type="Pfam" id="PF09956">
    <property type="entry name" value="Phage_cement_2"/>
    <property type="match status" value="1"/>
</dbReference>
<organism evidence="2 3">
    <name type="scientific">Mannheimia haemolytica</name>
    <name type="common">Pasteurella haemolytica</name>
    <dbReference type="NCBI Taxonomy" id="75985"/>
    <lineage>
        <taxon>Bacteria</taxon>
        <taxon>Pseudomonadati</taxon>
        <taxon>Pseudomonadota</taxon>
        <taxon>Gammaproteobacteria</taxon>
        <taxon>Pasteurellales</taxon>
        <taxon>Pasteurellaceae</taxon>
        <taxon>Mannheimia</taxon>
    </lineage>
</organism>
<evidence type="ECO:0000313" key="1">
    <source>
        <dbReference type="EMBL" id="TRB35376.1"/>
    </source>
</evidence>
<dbReference type="Proteomes" id="UP000318394">
    <property type="component" value="Unassembled WGS sequence"/>
</dbReference>
<gene>
    <name evidence="2" type="ORF">FEA53_11710</name>
    <name evidence="1" type="ORF">FEB89_11090</name>
</gene>
<dbReference type="GeneID" id="67368841"/>
<keyword evidence="4" id="KW-1185">Reference proteome</keyword>
<evidence type="ECO:0000313" key="2">
    <source>
        <dbReference type="EMBL" id="TRB72586.1"/>
    </source>
</evidence>
<dbReference type="EMBL" id="VAJB01000034">
    <property type="protein sequence ID" value="TRB72586.1"/>
    <property type="molecule type" value="Genomic_DNA"/>
</dbReference>
<name>A0A547EB95_MANHA</name>
<evidence type="ECO:0000313" key="4">
    <source>
        <dbReference type="Proteomes" id="UP000318394"/>
    </source>
</evidence>